<name>A0AAV2A8J9_9ARAC</name>
<organism evidence="1 2">
    <name type="scientific">Larinioides sclopetarius</name>
    <dbReference type="NCBI Taxonomy" id="280406"/>
    <lineage>
        <taxon>Eukaryota</taxon>
        <taxon>Metazoa</taxon>
        <taxon>Ecdysozoa</taxon>
        <taxon>Arthropoda</taxon>
        <taxon>Chelicerata</taxon>
        <taxon>Arachnida</taxon>
        <taxon>Araneae</taxon>
        <taxon>Araneomorphae</taxon>
        <taxon>Entelegynae</taxon>
        <taxon>Araneoidea</taxon>
        <taxon>Araneidae</taxon>
        <taxon>Larinioides</taxon>
    </lineage>
</organism>
<dbReference type="AlphaFoldDB" id="A0AAV2A8J9"/>
<feature type="non-terminal residue" evidence="1">
    <location>
        <position position="51"/>
    </location>
</feature>
<evidence type="ECO:0000313" key="2">
    <source>
        <dbReference type="Proteomes" id="UP001497382"/>
    </source>
</evidence>
<dbReference type="Proteomes" id="UP001497382">
    <property type="component" value="Unassembled WGS sequence"/>
</dbReference>
<keyword evidence="2" id="KW-1185">Reference proteome</keyword>
<proteinExistence type="predicted"/>
<sequence length="51" mass="5704">MVSTSEEKGIVAVSCPQKASDGTDWRSPVHQDSTYLENPQKICSLLRWIVL</sequence>
<reference evidence="1 2" key="1">
    <citation type="submission" date="2024-04" db="EMBL/GenBank/DDBJ databases">
        <authorList>
            <person name="Rising A."/>
            <person name="Reimegard J."/>
            <person name="Sonavane S."/>
            <person name="Akerstrom W."/>
            <person name="Nylinder S."/>
            <person name="Hedman E."/>
            <person name="Kallberg Y."/>
        </authorList>
    </citation>
    <scope>NUCLEOTIDE SEQUENCE [LARGE SCALE GENOMIC DNA]</scope>
</reference>
<protein>
    <submittedName>
        <fullName evidence="1">Uncharacterized protein</fullName>
    </submittedName>
</protein>
<evidence type="ECO:0000313" key="1">
    <source>
        <dbReference type="EMBL" id="CAL1280336.1"/>
    </source>
</evidence>
<gene>
    <name evidence="1" type="ORF">LARSCL_LOCUS10908</name>
</gene>
<accession>A0AAV2A8J9</accession>
<comment type="caution">
    <text evidence="1">The sequence shown here is derived from an EMBL/GenBank/DDBJ whole genome shotgun (WGS) entry which is preliminary data.</text>
</comment>
<dbReference type="EMBL" id="CAXIEN010000130">
    <property type="protein sequence ID" value="CAL1280336.1"/>
    <property type="molecule type" value="Genomic_DNA"/>
</dbReference>